<dbReference type="PROSITE" id="PS00022">
    <property type="entry name" value="EGF_1"/>
    <property type="match status" value="1"/>
</dbReference>
<feature type="coiled-coil region" evidence="2">
    <location>
        <begin position="1265"/>
        <end position="1292"/>
    </location>
</feature>
<feature type="region of interest" description="Disordered" evidence="3">
    <location>
        <begin position="90"/>
        <end position="126"/>
    </location>
</feature>
<evidence type="ECO:0000313" key="6">
    <source>
        <dbReference type="EMBL" id="CAH3160709.1"/>
    </source>
</evidence>
<keyword evidence="1" id="KW-1015">Disulfide bond</keyword>
<feature type="compositionally biased region" description="Basic and acidic residues" evidence="3">
    <location>
        <begin position="1127"/>
        <end position="1145"/>
    </location>
</feature>
<sequence>MNLYVILLPLVIQGLALGCCEEYDADDVSGEGSWDQDDWNRSGDTSTGEDDNFTGFKSGSSSTDKAEDDEKPTFYPRISQTYSNRIFVTSGVGEDKGGSKHDGRSQYSSENSGNQENNEDFGSSMDLSKVGDAIDVMKRLKKAKSDQEFAKKLRSGPESLGVAFKTFEQLSGLWISVMHRIWRVWKAKGAKVVMHSIVNDMVHNTGRAITQKLGKMLNNTVDVKMNSSGSAAFDKDDGSTEPEKKHRIDTVHHQTDLPVQRVSIDFIKNVSSIGRKSSHTKPIKEPEEKVKVSFLKRNMNESKPKLKSETHNLMKNTMSVIQKTSEEKENKNFTSIRDKSETRSTLVPKITLPVSLTNGEEKRSSTNNTLVIINKENHKNVDADTERSKSDPRKGEIQKEKQHIKIIDVKERENNSSKKSSGDSLRRDDESRPEIKLRGEDNSARGGGGKRPVELVKPAVKQLSAINKATNDDQRDQNNTNSFFPKRKVNQNKVNTSRSEMERVKKSGKSTALETMRINFLKRNRTSLSDPKTTLSYVIGSETRGNNVLPALLNTSNTPLHNKSISRNDSSTLHKSTSAVESNYRETYPTGKKILNVEKNQSNKEPYTQRDKKSSRKGLTGNNTTTTSDVLHKRTKKPPSAKSEKIVIKLNGKKGASKVNKANDTVHENFKAMDIHEVKEGIDINYMQRNVTAKMKTDAIKETSPAQFSDNSVLTHQKRLTSSRKNLKESKITSEAALNTLQANKTVTKENTLTKRKNVSNSERGFSNSQNGGITYNKEATRGDVQKARYRNPMRIVVEIENRTQTKKNEKGKLVDDISFPLKKEPQKGAAISVARGESQQKIIVTSQKLGSSKGAIRKVTEEKAKQDPLDGKNETRKDQTNSKSKTLEEKEKIEIKPNLKRGVPSGKASISHAPNSMLGRKDKKGSENYINDTQHLQGNSIPVKDENRHRSFSNKILANHPEKSDKLEGRDNATNGPVKTRVTQGPGNGVTHTSGSGVTHDSGGGSKDYPGRSVTRDSTDDTRHDPGSGSIRDPNPTSSDLLTKATKRHHSKHVSDNEIVRHKVSHSPQQVINAQYKQLSKLKPMSKQPNKPNSESVPPPKDTKYKHFSKVKMSPKSHQDFQASRKTKEERPPSTSKSEDHQAAIKEISGIDENSPSMKIQSNSSEGDQSPKKEDEKSTKPNPGIDDKLTSSKLKNSSSGREQTPAEKDKQSSKSHQVEVLTSRTPPTSLLTTSNDDNTYSIKQIVQGPRGSSFVYGIHNDDKVHNLEKKVSRLESEVTVLETAMADLAKRLLVVEQKSEVPQPTMPTIIHSSIKSEPEEKHPAHNQQTNVYISKDEAPKLPNPEKIVIPISSLFPERSGHVSKPSHFIHEEQETKVDTHLENEDQVKPQDSTRLSLRGGAQSSPSSEAHAVVRPIVNIIVPNNRADLFPDGVSPACIPRCQNGGRCLEGNSCRCPTFFTGDHCERFSLKDLLESPNLRERPYRKLQRIVVSEPPDRQILDGTLNLDSGPPAAVEYRDISQYRDLNQDTLPAKEFVAKQQPTESTLPTNDAEIDGGSRRRQLILEI</sequence>
<dbReference type="PROSITE" id="PS50026">
    <property type="entry name" value="EGF_3"/>
    <property type="match status" value="1"/>
</dbReference>
<name>A0AAU9XX73_9CNID</name>
<evidence type="ECO:0000256" key="3">
    <source>
        <dbReference type="SAM" id="MobiDB-lite"/>
    </source>
</evidence>
<evidence type="ECO:0000256" key="1">
    <source>
        <dbReference type="PROSITE-ProRule" id="PRU00076"/>
    </source>
</evidence>
<evidence type="ECO:0000256" key="4">
    <source>
        <dbReference type="SAM" id="SignalP"/>
    </source>
</evidence>
<feature type="region of interest" description="Disordered" evidence="3">
    <location>
        <begin position="759"/>
        <end position="780"/>
    </location>
</feature>
<organism evidence="6 7">
    <name type="scientific">Pocillopora meandrina</name>
    <dbReference type="NCBI Taxonomy" id="46732"/>
    <lineage>
        <taxon>Eukaryota</taxon>
        <taxon>Metazoa</taxon>
        <taxon>Cnidaria</taxon>
        <taxon>Anthozoa</taxon>
        <taxon>Hexacorallia</taxon>
        <taxon>Scleractinia</taxon>
        <taxon>Astrocoeniina</taxon>
        <taxon>Pocilloporidae</taxon>
        <taxon>Pocillopora</taxon>
    </lineage>
</organism>
<keyword evidence="7" id="KW-1185">Reference proteome</keyword>
<feature type="compositionally biased region" description="Basic and acidic residues" evidence="3">
    <location>
        <begin position="1170"/>
        <end position="1191"/>
    </location>
</feature>
<feature type="region of interest" description="Disordered" evidence="3">
    <location>
        <begin position="558"/>
        <end position="643"/>
    </location>
</feature>
<dbReference type="Gene3D" id="2.10.25.10">
    <property type="entry name" value="Laminin"/>
    <property type="match status" value="1"/>
</dbReference>
<feature type="compositionally biased region" description="Basic and acidic residues" evidence="3">
    <location>
        <begin position="375"/>
        <end position="443"/>
    </location>
</feature>
<evidence type="ECO:0000259" key="5">
    <source>
        <dbReference type="PROSITE" id="PS50026"/>
    </source>
</evidence>
<gene>
    <name evidence="6" type="ORF">PMEA_00032506</name>
</gene>
<feature type="compositionally biased region" description="Acidic residues" evidence="3">
    <location>
        <begin position="27"/>
        <end position="37"/>
    </location>
</feature>
<feature type="compositionally biased region" description="Polar residues" evidence="3">
    <location>
        <begin position="759"/>
        <end position="774"/>
    </location>
</feature>
<dbReference type="SUPFAM" id="SSF57196">
    <property type="entry name" value="EGF/Laminin"/>
    <property type="match status" value="1"/>
</dbReference>
<feature type="region of interest" description="Disordered" evidence="3">
    <location>
        <begin position="27"/>
        <end position="75"/>
    </location>
</feature>
<feature type="compositionally biased region" description="Polar residues" evidence="3">
    <location>
        <begin position="1067"/>
        <end position="1079"/>
    </location>
</feature>
<dbReference type="Proteomes" id="UP001159428">
    <property type="component" value="Unassembled WGS sequence"/>
</dbReference>
<feature type="chain" id="PRO_5043404064" description="EGF-like domain-containing protein" evidence="4">
    <location>
        <begin position="19"/>
        <end position="1567"/>
    </location>
</feature>
<keyword evidence="4" id="KW-0732">Signal</keyword>
<feature type="compositionally biased region" description="Basic residues" evidence="3">
    <location>
        <begin position="1105"/>
        <end position="1116"/>
    </location>
</feature>
<feature type="signal peptide" evidence="4">
    <location>
        <begin position="1"/>
        <end position="18"/>
    </location>
</feature>
<feature type="region of interest" description="Disordered" evidence="3">
    <location>
        <begin position="1372"/>
        <end position="1410"/>
    </location>
</feature>
<dbReference type="CDD" id="cd00054">
    <property type="entry name" value="EGF_CA"/>
    <property type="match status" value="1"/>
</dbReference>
<feature type="compositionally biased region" description="Basic and acidic residues" evidence="3">
    <location>
        <begin position="859"/>
        <end position="898"/>
    </location>
</feature>
<feature type="disulfide bond" evidence="1">
    <location>
        <begin position="1438"/>
        <end position="1448"/>
    </location>
</feature>
<feature type="compositionally biased region" description="Basic and acidic residues" evidence="3">
    <location>
        <begin position="961"/>
        <end position="972"/>
    </location>
</feature>
<feature type="region of interest" description="Disordered" evidence="3">
    <location>
        <begin position="845"/>
        <end position="1237"/>
    </location>
</feature>
<feature type="compositionally biased region" description="Polar residues" evidence="3">
    <location>
        <begin position="620"/>
        <end position="629"/>
    </location>
</feature>
<feature type="compositionally biased region" description="Polar residues" evidence="3">
    <location>
        <begin position="1153"/>
        <end position="1169"/>
    </location>
</feature>
<feature type="compositionally biased region" description="Polar residues" evidence="3">
    <location>
        <begin position="558"/>
        <end position="581"/>
    </location>
</feature>
<protein>
    <recommendedName>
        <fullName evidence="5">EGF-like domain-containing protein</fullName>
    </recommendedName>
</protein>
<feature type="compositionally biased region" description="Basic and acidic residues" evidence="3">
    <location>
        <begin position="93"/>
        <end position="104"/>
    </location>
</feature>
<feature type="compositionally biased region" description="Basic and acidic residues" evidence="3">
    <location>
        <begin position="1372"/>
        <end position="1389"/>
    </location>
</feature>
<accession>A0AAU9XX73</accession>
<keyword evidence="2" id="KW-0175">Coiled coil</keyword>
<feature type="compositionally biased region" description="Polar residues" evidence="3">
    <location>
        <begin position="1390"/>
        <end position="1408"/>
    </location>
</feature>
<dbReference type="InterPro" id="IPR000742">
    <property type="entry name" value="EGF"/>
</dbReference>
<keyword evidence="1" id="KW-0245">EGF-like domain</keyword>
<feature type="region of interest" description="Disordered" evidence="3">
    <location>
        <begin position="358"/>
        <end position="498"/>
    </location>
</feature>
<proteinExistence type="predicted"/>
<feature type="compositionally biased region" description="Low complexity" evidence="3">
    <location>
        <begin position="105"/>
        <end position="116"/>
    </location>
</feature>
<feature type="compositionally biased region" description="Low complexity" evidence="3">
    <location>
        <begin position="1222"/>
        <end position="1235"/>
    </location>
</feature>
<comment type="caution">
    <text evidence="6">The sequence shown here is derived from an EMBL/GenBank/DDBJ whole genome shotgun (WGS) entry which is preliminary data.</text>
</comment>
<feature type="domain" description="EGF-like" evidence="5">
    <location>
        <begin position="1434"/>
        <end position="1466"/>
    </location>
</feature>
<feature type="compositionally biased region" description="Polar residues" evidence="3">
    <location>
        <begin position="973"/>
        <end position="1000"/>
    </location>
</feature>
<feature type="compositionally biased region" description="Basic and acidic residues" evidence="3">
    <location>
        <begin position="1015"/>
        <end position="1027"/>
    </location>
</feature>
<feature type="disulfide bond" evidence="1">
    <location>
        <begin position="1456"/>
        <end position="1465"/>
    </location>
</feature>
<feature type="compositionally biased region" description="Polar residues" evidence="3">
    <location>
        <begin position="929"/>
        <end position="941"/>
    </location>
</feature>
<comment type="caution">
    <text evidence="1">Lacks conserved residue(s) required for the propagation of feature annotation.</text>
</comment>
<dbReference type="EMBL" id="CALNXJ010000076">
    <property type="protein sequence ID" value="CAH3160709.1"/>
    <property type="molecule type" value="Genomic_DNA"/>
</dbReference>
<evidence type="ECO:0000256" key="2">
    <source>
        <dbReference type="SAM" id="Coils"/>
    </source>
</evidence>
<reference evidence="6 7" key="1">
    <citation type="submission" date="2022-05" db="EMBL/GenBank/DDBJ databases">
        <authorList>
            <consortium name="Genoscope - CEA"/>
            <person name="William W."/>
        </authorList>
    </citation>
    <scope>NUCLEOTIDE SEQUENCE [LARGE SCALE GENOMIC DNA]</scope>
</reference>
<evidence type="ECO:0000313" key="7">
    <source>
        <dbReference type="Proteomes" id="UP001159428"/>
    </source>
</evidence>
<feature type="compositionally biased region" description="Polar residues" evidence="3">
    <location>
        <begin position="1088"/>
        <end position="1097"/>
    </location>
</feature>